<keyword evidence="4" id="KW-0560">Oxidoreductase</keyword>
<evidence type="ECO:0000256" key="1">
    <source>
        <dbReference type="ARBA" id="ARBA00008714"/>
    </source>
</evidence>
<dbReference type="STRING" id="1802315.A3F51_02520"/>
<dbReference type="InterPro" id="IPR036324">
    <property type="entry name" value="Mn/Fe_SOD_N_sf"/>
</dbReference>
<dbReference type="PANTHER" id="PTHR11404:SF6">
    <property type="entry name" value="SUPEROXIDE DISMUTASE [MN], MITOCHONDRIAL"/>
    <property type="match status" value="1"/>
</dbReference>
<dbReference type="PANTHER" id="PTHR11404">
    <property type="entry name" value="SUPEROXIDE DISMUTASE 2"/>
    <property type="match status" value="1"/>
</dbReference>
<dbReference type="Gene3D" id="1.10.287.990">
    <property type="entry name" value="Fe,Mn superoxide dismutase (SOD) domain"/>
    <property type="match status" value="1"/>
</dbReference>
<organism evidence="6 7">
    <name type="scientific">Candidatus Taylorbacteria bacterium RIFCSPHIGHO2_12_FULL_45_16</name>
    <dbReference type="NCBI Taxonomy" id="1802315"/>
    <lineage>
        <taxon>Bacteria</taxon>
        <taxon>Candidatus Tayloriibacteriota</taxon>
    </lineage>
</organism>
<feature type="domain" description="Manganese/iron superoxide dismutase C-terminal" evidence="5">
    <location>
        <begin position="92"/>
        <end position="191"/>
    </location>
</feature>
<dbReference type="GO" id="GO:0046872">
    <property type="term" value="F:metal ion binding"/>
    <property type="evidence" value="ECO:0007669"/>
    <property type="project" value="UniProtKB-KW"/>
</dbReference>
<evidence type="ECO:0000256" key="2">
    <source>
        <dbReference type="ARBA" id="ARBA00012682"/>
    </source>
</evidence>
<keyword evidence="3" id="KW-0479">Metal-binding</keyword>
<evidence type="ECO:0000313" key="6">
    <source>
        <dbReference type="EMBL" id="OHA28831.1"/>
    </source>
</evidence>
<dbReference type="InterPro" id="IPR050265">
    <property type="entry name" value="Fe/Mn_Superoxide_Dismutase"/>
</dbReference>
<dbReference type="Proteomes" id="UP000178089">
    <property type="component" value="Unassembled WGS sequence"/>
</dbReference>
<dbReference type="EMBL" id="MHRT01000007">
    <property type="protein sequence ID" value="OHA28831.1"/>
    <property type="molecule type" value="Genomic_DNA"/>
</dbReference>
<gene>
    <name evidence="6" type="ORF">A3F51_02520</name>
</gene>
<dbReference type="Gene3D" id="3.55.40.20">
    <property type="entry name" value="Iron/manganese superoxide dismutase, C-terminal domain"/>
    <property type="match status" value="1"/>
</dbReference>
<dbReference type="InterPro" id="IPR019832">
    <property type="entry name" value="Mn/Fe_SOD_C"/>
</dbReference>
<comment type="similarity">
    <text evidence="1">Belongs to the iron/manganese superoxide dismutase family.</text>
</comment>
<dbReference type="InterPro" id="IPR036314">
    <property type="entry name" value="SOD_C_sf"/>
</dbReference>
<dbReference type="Pfam" id="PF02777">
    <property type="entry name" value="Sod_Fe_C"/>
    <property type="match status" value="1"/>
</dbReference>
<name>A0A1G2N0U6_9BACT</name>
<evidence type="ECO:0000313" key="7">
    <source>
        <dbReference type="Proteomes" id="UP000178089"/>
    </source>
</evidence>
<sequence length="197" mass="22644">MKQFIPKIFDIPPLTGISTKTIEEHLKLYVGYVKNSNLILEKIPELKANIEKNAYALGEINRRFGFEYNGMRNHEIYFASLGGGARALIDSSPLKQTITAEWGSFDAWLLEFKAIALTRGIGWAMLYYDRADKRLLNAWIDEQHLGQLQNCALILGLDMWEHSYVADYQPSGKKNYIEDFFVNLNWSVAEENFKKAV</sequence>
<evidence type="ECO:0000256" key="4">
    <source>
        <dbReference type="ARBA" id="ARBA00023002"/>
    </source>
</evidence>
<dbReference type="GO" id="GO:0004784">
    <property type="term" value="F:superoxide dismutase activity"/>
    <property type="evidence" value="ECO:0007669"/>
    <property type="project" value="UniProtKB-EC"/>
</dbReference>
<dbReference type="EC" id="1.15.1.1" evidence="2"/>
<evidence type="ECO:0000256" key="3">
    <source>
        <dbReference type="ARBA" id="ARBA00022723"/>
    </source>
</evidence>
<dbReference type="SUPFAM" id="SSF46609">
    <property type="entry name" value="Fe,Mn superoxide dismutase (SOD), N-terminal domain"/>
    <property type="match status" value="1"/>
</dbReference>
<proteinExistence type="inferred from homology"/>
<reference evidence="6 7" key="1">
    <citation type="journal article" date="2016" name="Nat. Commun.">
        <title>Thousands of microbial genomes shed light on interconnected biogeochemical processes in an aquifer system.</title>
        <authorList>
            <person name="Anantharaman K."/>
            <person name="Brown C.T."/>
            <person name="Hug L.A."/>
            <person name="Sharon I."/>
            <person name="Castelle C.J."/>
            <person name="Probst A.J."/>
            <person name="Thomas B.C."/>
            <person name="Singh A."/>
            <person name="Wilkins M.J."/>
            <person name="Karaoz U."/>
            <person name="Brodie E.L."/>
            <person name="Williams K.H."/>
            <person name="Hubbard S.S."/>
            <person name="Banfield J.F."/>
        </authorList>
    </citation>
    <scope>NUCLEOTIDE SEQUENCE [LARGE SCALE GENOMIC DNA]</scope>
</reference>
<evidence type="ECO:0000259" key="5">
    <source>
        <dbReference type="Pfam" id="PF02777"/>
    </source>
</evidence>
<dbReference type="AlphaFoldDB" id="A0A1G2N0U6"/>
<comment type="caution">
    <text evidence="6">The sequence shown here is derived from an EMBL/GenBank/DDBJ whole genome shotgun (WGS) entry which is preliminary data.</text>
</comment>
<protein>
    <recommendedName>
        <fullName evidence="2">superoxide dismutase</fullName>
        <ecNumber evidence="2">1.15.1.1</ecNumber>
    </recommendedName>
</protein>
<dbReference type="SUPFAM" id="SSF54719">
    <property type="entry name" value="Fe,Mn superoxide dismutase (SOD), C-terminal domain"/>
    <property type="match status" value="1"/>
</dbReference>
<accession>A0A1G2N0U6</accession>